<feature type="domain" description="Alpha/beta hydrolase fold-3" evidence="1">
    <location>
        <begin position="64"/>
        <end position="275"/>
    </location>
</feature>
<proteinExistence type="predicted"/>
<evidence type="ECO:0000259" key="1">
    <source>
        <dbReference type="Pfam" id="PF07859"/>
    </source>
</evidence>
<accession>A0A564SDU3</accession>
<dbReference type="GO" id="GO:0106435">
    <property type="term" value="F:carboxylesterase activity"/>
    <property type="evidence" value="ECO:0007669"/>
    <property type="project" value="UniProtKB-EC"/>
</dbReference>
<sequence>MTFEEKVAMANTMRSRSRVGPVSPEELAVLPGTEKELWIEVADGRKVHLFEERPDALPENAALLLNFHGGGFIKGRTDRDRRYCCTLMEQLNCLVWDVDYCLAPEQAFPAAVEETYGIIAYASEHAPELGIDPQKILLAGHSAGGNLVAAALIKDAEIHRLHPCCALLEYFPVDNTVDPIDRLSPELRADPFWVKRAQTEKLYTDFYVGDADPADPLCSPLKADETALAAFPDCLILSAGEDSLRNDTEAFALRLIKAGICVTAQRIPEAMHGFTTNRTPGWERALEAHCKFFRQHL</sequence>
<dbReference type="Pfam" id="PF07859">
    <property type="entry name" value="Abhydrolase_3"/>
    <property type="match status" value="1"/>
</dbReference>
<dbReference type="EMBL" id="CABHMY010000033">
    <property type="protein sequence ID" value="VUW93239.1"/>
    <property type="molecule type" value="Genomic_DNA"/>
</dbReference>
<evidence type="ECO:0000313" key="2">
    <source>
        <dbReference type="EMBL" id="VUW93239.1"/>
    </source>
</evidence>
<evidence type="ECO:0000313" key="3">
    <source>
        <dbReference type="Proteomes" id="UP000406184"/>
    </source>
</evidence>
<dbReference type="RefSeq" id="WP_158397919.1">
    <property type="nucleotide sequence ID" value="NZ_CABHMY010000033.1"/>
</dbReference>
<dbReference type="PANTHER" id="PTHR23025:SF4">
    <property type="entry name" value="ALPHA_BETA HYDROLASE FOLD-3 DOMAIN-CONTAINING PROTEIN"/>
    <property type="match status" value="1"/>
</dbReference>
<dbReference type="Gene3D" id="3.40.50.1820">
    <property type="entry name" value="alpha/beta hydrolase"/>
    <property type="match status" value="1"/>
</dbReference>
<dbReference type="GO" id="GO:0019433">
    <property type="term" value="P:triglyceride catabolic process"/>
    <property type="evidence" value="ECO:0007669"/>
    <property type="project" value="TreeGrafter"/>
</dbReference>
<reference evidence="2 3" key="1">
    <citation type="submission" date="2019-07" db="EMBL/GenBank/DDBJ databases">
        <authorList>
            <person name="Hibberd C M."/>
            <person name="Gehrig L. J."/>
            <person name="Chang H.-W."/>
            <person name="Venkatesh S."/>
        </authorList>
    </citation>
    <scope>NUCLEOTIDE SEQUENCE [LARGE SCALE GENOMIC DNA]</scope>
    <source>
        <strain evidence="2">Faecalibacterium_prausnitzii_JG_BgPS064</strain>
    </source>
</reference>
<dbReference type="GO" id="GO:0005829">
    <property type="term" value="C:cytosol"/>
    <property type="evidence" value="ECO:0007669"/>
    <property type="project" value="TreeGrafter"/>
</dbReference>
<dbReference type="AlphaFoldDB" id="A0A564SDU3"/>
<dbReference type="GO" id="GO:0004771">
    <property type="term" value="F:sterol ester esterase activity"/>
    <property type="evidence" value="ECO:0007669"/>
    <property type="project" value="TreeGrafter"/>
</dbReference>
<dbReference type="Proteomes" id="UP000406184">
    <property type="component" value="Unassembled WGS sequence"/>
</dbReference>
<protein>
    <submittedName>
        <fullName evidence="2">Carboxylesterase NlhH</fullName>
        <ecNumber evidence="2">3.1.1.1</ecNumber>
    </submittedName>
</protein>
<dbReference type="PANTHER" id="PTHR23025">
    <property type="entry name" value="TRIACYLGLYCEROL LIPASE"/>
    <property type="match status" value="1"/>
</dbReference>
<dbReference type="SUPFAM" id="SSF53474">
    <property type="entry name" value="alpha/beta-Hydrolases"/>
    <property type="match status" value="1"/>
</dbReference>
<name>A0A564SDU3_9FIRM</name>
<dbReference type="EC" id="3.1.1.1" evidence="2"/>
<keyword evidence="2" id="KW-0378">Hydrolase</keyword>
<dbReference type="InterPro" id="IPR029058">
    <property type="entry name" value="AB_hydrolase_fold"/>
</dbReference>
<dbReference type="GO" id="GO:0004806">
    <property type="term" value="F:triacylglycerol lipase activity"/>
    <property type="evidence" value="ECO:0007669"/>
    <property type="project" value="TreeGrafter"/>
</dbReference>
<gene>
    <name evidence="2" type="primary">nlhH</name>
    <name evidence="2" type="ORF">FPPS064S07_02036</name>
</gene>
<organism evidence="2 3">
    <name type="scientific">Faecalibacterium prausnitzii</name>
    <dbReference type="NCBI Taxonomy" id="853"/>
    <lineage>
        <taxon>Bacteria</taxon>
        <taxon>Bacillati</taxon>
        <taxon>Bacillota</taxon>
        <taxon>Clostridia</taxon>
        <taxon>Eubacteriales</taxon>
        <taxon>Oscillospiraceae</taxon>
        <taxon>Faecalibacterium</taxon>
    </lineage>
</organism>
<keyword evidence="3" id="KW-1185">Reference proteome</keyword>
<dbReference type="InterPro" id="IPR013094">
    <property type="entry name" value="AB_hydrolase_3"/>
</dbReference>